<dbReference type="AlphaFoldDB" id="E9GTM0"/>
<dbReference type="OrthoDB" id="6371189at2759"/>
<organism evidence="2 3">
    <name type="scientific">Daphnia pulex</name>
    <name type="common">Water flea</name>
    <dbReference type="NCBI Taxonomy" id="6669"/>
    <lineage>
        <taxon>Eukaryota</taxon>
        <taxon>Metazoa</taxon>
        <taxon>Ecdysozoa</taxon>
        <taxon>Arthropoda</taxon>
        <taxon>Crustacea</taxon>
        <taxon>Branchiopoda</taxon>
        <taxon>Diplostraca</taxon>
        <taxon>Cladocera</taxon>
        <taxon>Anomopoda</taxon>
        <taxon>Daphniidae</taxon>
        <taxon>Daphnia</taxon>
    </lineage>
</organism>
<protein>
    <submittedName>
        <fullName evidence="2">Uncharacterized protein</fullName>
    </submittedName>
</protein>
<feature type="chain" id="PRO_5003237427" evidence="1">
    <location>
        <begin position="23"/>
        <end position="439"/>
    </location>
</feature>
<dbReference type="Proteomes" id="UP000000305">
    <property type="component" value="Unassembled WGS sequence"/>
</dbReference>
<gene>
    <name evidence="2" type="ORF">DAPPUDRAFT_106354</name>
</gene>
<dbReference type="eggNOG" id="ENOG502TF5C">
    <property type="taxonomic scope" value="Eukaryota"/>
</dbReference>
<evidence type="ECO:0000313" key="2">
    <source>
        <dbReference type="EMBL" id="EFX77103.1"/>
    </source>
</evidence>
<dbReference type="KEGG" id="dpx:DAPPUDRAFT_106354"/>
<dbReference type="EMBL" id="GL732564">
    <property type="protein sequence ID" value="EFX77103.1"/>
    <property type="molecule type" value="Genomic_DNA"/>
</dbReference>
<sequence length="439" mass="46809">MSPLVSSRLMVILAVCVVGLWCHPMPEKDNNTNDGALNPLLKKMNDLGQLNDFADSDYHDTVTDFLRLSTTSPTVATSTKKSVVTTPSTLSPSTTIKTTIAQTTTDKSPSSSGVTKAFEVATAKFFPSVAPTIVMTTGKPTTAAPPVAEALAPKLETLAPVVATPLPFVEKLQKTNKPAPLNEIEPLTKPTFVAQTTAMPPISNVSQKKLIPDLATLTQQSPAIPTARPAVSGSIKQQAVPAVQRQPVAVLNQPQQQQMAVSGAASIQQQPTNLVQTAASSTATAPRQQQPNFAPMAVPISTQQQQQPVMQNPARMQPPMMPTMLNAAQSATQQQMMMQNPAVMQQMMMRNPVFQQQQFQQMLQNRPQFSTRVSTSTAKPGVQKTAAPAVMTLISNPLFGSNGRPVFFLGGNGTPTKMFPISSLPQLLSPPVANTASPV</sequence>
<accession>E9GTM0</accession>
<dbReference type="HOGENOM" id="CLU_624480_0_0_1"/>
<name>E9GTM0_DAPPU</name>
<keyword evidence="3" id="KW-1185">Reference proteome</keyword>
<feature type="signal peptide" evidence="1">
    <location>
        <begin position="1"/>
        <end position="22"/>
    </location>
</feature>
<keyword evidence="1" id="KW-0732">Signal</keyword>
<evidence type="ECO:0000256" key="1">
    <source>
        <dbReference type="SAM" id="SignalP"/>
    </source>
</evidence>
<dbReference type="InParanoid" id="E9GTM0"/>
<evidence type="ECO:0000313" key="3">
    <source>
        <dbReference type="Proteomes" id="UP000000305"/>
    </source>
</evidence>
<reference evidence="2 3" key="1">
    <citation type="journal article" date="2011" name="Science">
        <title>The ecoresponsive genome of Daphnia pulex.</title>
        <authorList>
            <person name="Colbourne J.K."/>
            <person name="Pfrender M.E."/>
            <person name="Gilbert D."/>
            <person name="Thomas W.K."/>
            <person name="Tucker A."/>
            <person name="Oakley T.H."/>
            <person name="Tokishita S."/>
            <person name="Aerts A."/>
            <person name="Arnold G.J."/>
            <person name="Basu M.K."/>
            <person name="Bauer D.J."/>
            <person name="Caceres C.E."/>
            <person name="Carmel L."/>
            <person name="Casola C."/>
            <person name="Choi J.H."/>
            <person name="Detter J.C."/>
            <person name="Dong Q."/>
            <person name="Dusheyko S."/>
            <person name="Eads B.D."/>
            <person name="Frohlich T."/>
            <person name="Geiler-Samerotte K.A."/>
            <person name="Gerlach D."/>
            <person name="Hatcher P."/>
            <person name="Jogdeo S."/>
            <person name="Krijgsveld J."/>
            <person name="Kriventseva E.V."/>
            <person name="Kultz D."/>
            <person name="Laforsch C."/>
            <person name="Lindquist E."/>
            <person name="Lopez J."/>
            <person name="Manak J.R."/>
            <person name="Muller J."/>
            <person name="Pangilinan J."/>
            <person name="Patwardhan R.P."/>
            <person name="Pitluck S."/>
            <person name="Pritham E.J."/>
            <person name="Rechtsteiner A."/>
            <person name="Rho M."/>
            <person name="Rogozin I.B."/>
            <person name="Sakarya O."/>
            <person name="Salamov A."/>
            <person name="Schaack S."/>
            <person name="Shapiro H."/>
            <person name="Shiga Y."/>
            <person name="Skalitzky C."/>
            <person name="Smith Z."/>
            <person name="Souvorov A."/>
            <person name="Sung W."/>
            <person name="Tang Z."/>
            <person name="Tsuchiya D."/>
            <person name="Tu H."/>
            <person name="Vos H."/>
            <person name="Wang M."/>
            <person name="Wolf Y.I."/>
            <person name="Yamagata H."/>
            <person name="Yamada T."/>
            <person name="Ye Y."/>
            <person name="Shaw J.R."/>
            <person name="Andrews J."/>
            <person name="Crease T.J."/>
            <person name="Tang H."/>
            <person name="Lucas S.M."/>
            <person name="Robertson H.M."/>
            <person name="Bork P."/>
            <person name="Koonin E.V."/>
            <person name="Zdobnov E.M."/>
            <person name="Grigoriev I.V."/>
            <person name="Lynch M."/>
            <person name="Boore J.L."/>
        </authorList>
    </citation>
    <scope>NUCLEOTIDE SEQUENCE [LARGE SCALE GENOMIC DNA]</scope>
</reference>
<proteinExistence type="predicted"/>